<feature type="transmembrane region" description="Helical" evidence="1">
    <location>
        <begin position="16"/>
        <end position="38"/>
    </location>
</feature>
<dbReference type="Proteomes" id="UP000006867">
    <property type="component" value="Chromosome"/>
</dbReference>
<reference evidence="2 3" key="1">
    <citation type="journal article" date="2011" name="Front. Microbiol.">
        <title>Genomic signatures of strain selection and enhancement in Bacillus atrophaeus var. globigii, a historical biowarfare simulant.</title>
        <authorList>
            <person name="Gibbons H.S."/>
            <person name="Broomall S.M."/>
            <person name="McNew L.A."/>
            <person name="Daligault H."/>
            <person name="Chapman C."/>
            <person name="Bruce D."/>
            <person name="Karavis M."/>
            <person name="Krepps M."/>
            <person name="McGregor P.A."/>
            <person name="Hong C."/>
            <person name="Park K.H."/>
            <person name="Akmal A."/>
            <person name="Feldman A."/>
            <person name="Lin J.S."/>
            <person name="Chang W.E."/>
            <person name="Higgs B.W."/>
            <person name="Demirev P."/>
            <person name="Lindquist J."/>
            <person name="Liem A."/>
            <person name="Fochler E."/>
            <person name="Read T.D."/>
            <person name="Tapia R."/>
            <person name="Johnson S."/>
            <person name="Bishop-Lilly K.A."/>
            <person name="Detter C."/>
            <person name="Han C."/>
            <person name="Sozhamannan S."/>
            <person name="Rosenzweig C.N."/>
            <person name="Skowronski E.W."/>
        </authorList>
    </citation>
    <scope>NUCLEOTIDE SEQUENCE [LARGE SCALE GENOMIC DNA]</scope>
    <source>
        <strain evidence="2 3">1942</strain>
    </source>
</reference>
<evidence type="ECO:0000313" key="2">
    <source>
        <dbReference type="EMBL" id="ADP34484.1"/>
    </source>
</evidence>
<keyword evidence="1" id="KW-0812">Transmembrane</keyword>
<dbReference type="RefSeq" id="WP_003326218.1">
    <property type="nucleotide sequence ID" value="NC_014639.1"/>
</dbReference>
<feature type="transmembrane region" description="Helical" evidence="1">
    <location>
        <begin position="45"/>
        <end position="61"/>
    </location>
</feature>
<sequence>MGITKRGATWEWLNSWWMLFIFMPFAITSFFAFLFIGIRVRNRNWIMYGIIYFILFAFGFVLPDTPGLIIVLPLWAVTIIHGFKARPLYLIQLDVYKDHVEARKFAAARSEAESKFNAPKQPIEDIHIRHDHQ</sequence>
<accession>A0ABN3ZGR3</accession>
<evidence type="ECO:0000313" key="3">
    <source>
        <dbReference type="Proteomes" id="UP000006867"/>
    </source>
</evidence>
<feature type="transmembrane region" description="Helical" evidence="1">
    <location>
        <begin position="67"/>
        <end position="83"/>
    </location>
</feature>
<keyword evidence="3" id="KW-1185">Reference proteome</keyword>
<keyword evidence="1" id="KW-0472">Membrane</keyword>
<gene>
    <name evidence="2" type="ordered locus">BATR1942_17835</name>
</gene>
<evidence type="ECO:0000256" key="1">
    <source>
        <dbReference type="SAM" id="Phobius"/>
    </source>
</evidence>
<keyword evidence="1" id="KW-1133">Transmembrane helix</keyword>
<organism evidence="2 3">
    <name type="scientific">Bacillus atrophaeus (strain 1942)</name>
    <dbReference type="NCBI Taxonomy" id="720555"/>
    <lineage>
        <taxon>Bacteria</taxon>
        <taxon>Bacillati</taxon>
        <taxon>Bacillota</taxon>
        <taxon>Bacilli</taxon>
        <taxon>Bacillales</taxon>
        <taxon>Bacillaceae</taxon>
        <taxon>Bacillus</taxon>
    </lineage>
</organism>
<name>A0ABN3ZGR3_BACA1</name>
<dbReference type="EMBL" id="CP002207">
    <property type="protein sequence ID" value="ADP34484.1"/>
    <property type="molecule type" value="Genomic_DNA"/>
</dbReference>
<protein>
    <submittedName>
        <fullName evidence="2">Integral inner membrane protein</fullName>
    </submittedName>
</protein>
<proteinExistence type="predicted"/>